<dbReference type="GeneID" id="5012625"/>
<sequence length="221" mass="26838">MSKQSKDQQKLGKFYTFEVTAEKLQTVQQKARSMYFKHFRNAFIFGFCIEFMIIKSRICKFHLFIYIKMKILLEKVHKEDQNQKKKKMIIQIQPIIIHYINETQLSFNKLTFLLNYLIIILIQYYHLSKLKRNRIVIMDNLQQILVHQILKPLHNLTNLNQFLQKTNNQLYLCFLQFSFNSFLILHINYFSLPQESYVQNIILKIYILFKIIILDILTIYI</sequence>
<dbReference type="EMBL" id="CT868002">
    <property type="protein sequence ID" value="CAK59443.1"/>
    <property type="molecule type" value="Genomic_DNA"/>
</dbReference>
<accession>A0BLM6</accession>
<keyword evidence="3" id="KW-1185">Reference proteome</keyword>
<dbReference type="AlphaFoldDB" id="A0BLM6"/>
<feature type="transmembrane region" description="Helical" evidence="1">
    <location>
        <begin position="170"/>
        <end position="189"/>
    </location>
</feature>
<evidence type="ECO:0000256" key="1">
    <source>
        <dbReference type="SAM" id="Phobius"/>
    </source>
</evidence>
<keyword evidence="1" id="KW-1133">Transmembrane helix</keyword>
<gene>
    <name evidence="2" type="ORF">GSPATT00030076001</name>
</gene>
<dbReference type="KEGG" id="ptm:GSPATT00030076001"/>
<name>A0BLM6_PARTE</name>
<feature type="transmembrane region" description="Helical" evidence="1">
    <location>
        <begin position="42"/>
        <end position="67"/>
    </location>
</feature>
<protein>
    <recommendedName>
        <fullName evidence="4">Transmembrane protein</fullName>
    </recommendedName>
</protein>
<dbReference type="InParanoid" id="A0BLM6"/>
<reference evidence="2 3" key="1">
    <citation type="journal article" date="2006" name="Nature">
        <title>Global trends of whole-genome duplications revealed by the ciliate Paramecium tetraurelia.</title>
        <authorList>
            <consortium name="Genoscope"/>
            <person name="Aury J.-M."/>
            <person name="Jaillon O."/>
            <person name="Duret L."/>
            <person name="Noel B."/>
            <person name="Jubin C."/>
            <person name="Porcel B.M."/>
            <person name="Segurens B."/>
            <person name="Daubin V."/>
            <person name="Anthouard V."/>
            <person name="Aiach N."/>
            <person name="Arnaiz O."/>
            <person name="Billaut A."/>
            <person name="Beisson J."/>
            <person name="Blanc I."/>
            <person name="Bouhouche K."/>
            <person name="Camara F."/>
            <person name="Duharcourt S."/>
            <person name="Guigo R."/>
            <person name="Gogendeau D."/>
            <person name="Katinka M."/>
            <person name="Keller A.-M."/>
            <person name="Kissmehl R."/>
            <person name="Klotz C."/>
            <person name="Koll F."/>
            <person name="Le Moue A."/>
            <person name="Lepere C."/>
            <person name="Malinsky S."/>
            <person name="Nowacki M."/>
            <person name="Nowak J.K."/>
            <person name="Plattner H."/>
            <person name="Poulain J."/>
            <person name="Ruiz F."/>
            <person name="Serrano V."/>
            <person name="Zagulski M."/>
            <person name="Dessen P."/>
            <person name="Betermier M."/>
            <person name="Weissenbach J."/>
            <person name="Scarpelli C."/>
            <person name="Schachter V."/>
            <person name="Sperling L."/>
            <person name="Meyer E."/>
            <person name="Cohen J."/>
            <person name="Wincker P."/>
        </authorList>
    </citation>
    <scope>NUCLEOTIDE SEQUENCE [LARGE SCALE GENOMIC DNA]</scope>
    <source>
        <strain evidence="2 3">Stock d4-2</strain>
    </source>
</reference>
<keyword evidence="1" id="KW-0812">Transmembrane</keyword>
<feature type="transmembrane region" description="Helical" evidence="1">
    <location>
        <begin position="201"/>
        <end position="220"/>
    </location>
</feature>
<evidence type="ECO:0000313" key="2">
    <source>
        <dbReference type="EMBL" id="CAK59443.1"/>
    </source>
</evidence>
<proteinExistence type="predicted"/>
<dbReference type="HOGENOM" id="CLU_1252750_0_0_1"/>
<dbReference type="Proteomes" id="UP000000600">
    <property type="component" value="Unassembled WGS sequence"/>
</dbReference>
<organism evidence="2 3">
    <name type="scientific">Paramecium tetraurelia</name>
    <dbReference type="NCBI Taxonomy" id="5888"/>
    <lineage>
        <taxon>Eukaryota</taxon>
        <taxon>Sar</taxon>
        <taxon>Alveolata</taxon>
        <taxon>Ciliophora</taxon>
        <taxon>Intramacronucleata</taxon>
        <taxon>Oligohymenophorea</taxon>
        <taxon>Peniculida</taxon>
        <taxon>Parameciidae</taxon>
        <taxon>Paramecium</taxon>
    </lineage>
</organism>
<dbReference type="OrthoDB" id="290918at2759"/>
<evidence type="ECO:0000313" key="3">
    <source>
        <dbReference type="Proteomes" id="UP000000600"/>
    </source>
</evidence>
<feature type="transmembrane region" description="Helical" evidence="1">
    <location>
        <begin position="110"/>
        <end position="127"/>
    </location>
</feature>
<evidence type="ECO:0008006" key="4">
    <source>
        <dbReference type="Google" id="ProtNLM"/>
    </source>
</evidence>
<keyword evidence="1" id="KW-0472">Membrane</keyword>
<dbReference type="RefSeq" id="XP_001426841.1">
    <property type="nucleotide sequence ID" value="XM_001426804.1"/>
</dbReference>